<name>A0A974S602_9SPHN</name>
<keyword evidence="1" id="KW-0472">Membrane</keyword>
<sequence length="62" mass="6266">MANQSPNRTPGSQAGGFLIAVGALLGACIGFLIGQATPGFLIGSGTGIALAVVIWLRDRRRG</sequence>
<keyword evidence="3" id="KW-1185">Reference proteome</keyword>
<dbReference type="RefSeq" id="WP_202095561.1">
    <property type="nucleotide sequence ID" value="NZ_CP061035.1"/>
</dbReference>
<dbReference type="KEGG" id="sari:H5J25_08085"/>
<feature type="transmembrane region" description="Helical" evidence="1">
    <location>
        <begin position="39"/>
        <end position="56"/>
    </location>
</feature>
<accession>A0A974S602</accession>
<dbReference type="AlphaFoldDB" id="A0A974S602"/>
<keyword evidence="1" id="KW-1133">Transmembrane helix</keyword>
<evidence type="ECO:0000313" key="2">
    <source>
        <dbReference type="EMBL" id="QQV78565.1"/>
    </source>
</evidence>
<evidence type="ECO:0000256" key="1">
    <source>
        <dbReference type="SAM" id="Phobius"/>
    </source>
</evidence>
<organism evidence="2 3">
    <name type="scientific">Sphingomonas aliaeris</name>
    <dbReference type="NCBI Taxonomy" id="2759526"/>
    <lineage>
        <taxon>Bacteria</taxon>
        <taxon>Pseudomonadati</taxon>
        <taxon>Pseudomonadota</taxon>
        <taxon>Alphaproteobacteria</taxon>
        <taxon>Sphingomonadales</taxon>
        <taxon>Sphingomonadaceae</taxon>
        <taxon>Sphingomonas</taxon>
    </lineage>
</organism>
<reference evidence="3" key="1">
    <citation type="submission" date="2020-09" db="EMBL/GenBank/DDBJ databases">
        <title>Sphingomonas sp., a new species isolated from pork steak.</title>
        <authorList>
            <person name="Heidler von Heilborn D."/>
        </authorList>
    </citation>
    <scope>NUCLEOTIDE SEQUENCE [LARGE SCALE GENOMIC DNA]</scope>
</reference>
<proteinExistence type="predicted"/>
<keyword evidence="1" id="KW-0812">Transmembrane</keyword>
<feature type="transmembrane region" description="Helical" evidence="1">
    <location>
        <begin position="12"/>
        <end position="33"/>
    </location>
</feature>
<evidence type="ECO:0000313" key="3">
    <source>
        <dbReference type="Proteomes" id="UP000595894"/>
    </source>
</evidence>
<gene>
    <name evidence="2" type="ORF">H5J25_08085</name>
</gene>
<protein>
    <submittedName>
        <fullName evidence="2">Uncharacterized protein</fullName>
    </submittedName>
</protein>
<dbReference type="Proteomes" id="UP000595894">
    <property type="component" value="Chromosome"/>
</dbReference>
<dbReference type="EMBL" id="CP061035">
    <property type="protein sequence ID" value="QQV78565.1"/>
    <property type="molecule type" value="Genomic_DNA"/>
</dbReference>